<protein>
    <submittedName>
        <fullName evidence="2">Uncharacterized protein</fullName>
    </submittedName>
</protein>
<comment type="caution">
    <text evidence="2">The sequence shown here is derived from an EMBL/GenBank/DDBJ whole genome shotgun (WGS) entry which is preliminary data.</text>
</comment>
<evidence type="ECO:0000256" key="1">
    <source>
        <dbReference type="SAM" id="MobiDB-lite"/>
    </source>
</evidence>
<feature type="region of interest" description="Disordered" evidence="1">
    <location>
        <begin position="144"/>
        <end position="166"/>
    </location>
</feature>
<gene>
    <name evidence="2" type="ORF">L9Z73_05420</name>
</gene>
<sequence>MMGIDQQGTARGTGSYPGLFFVAQGMFQRKCSMVSVLGYPSAFARRSADGSLYRAVPGLVWKDCPVSPTQGCLVRKVSVGGDLCRFVRAEKKSAIQDLFKELSFKISRQFDTYIVALACFRAAIAFQLGNGHLATRCPDAGGYKASKASMRHPPLSACRSNGHEFS</sequence>
<reference evidence="2 3" key="1">
    <citation type="submission" date="2022-02" db="EMBL/GenBank/DDBJ databases">
        <title>Comparative genomics of the first Antarctic Pseudomonas spp. capable of biotransforming 2,4,6-Trinitrotoluene.</title>
        <authorList>
            <person name="Cabrera M.A."/>
            <person name="Marquez S.L."/>
            <person name="Perez-Donoso J.M."/>
        </authorList>
    </citation>
    <scope>NUCLEOTIDE SEQUENCE [LARGE SCALE GENOMIC DNA]</scope>
    <source>
        <strain evidence="2 3">TNT11</strain>
    </source>
</reference>
<organism evidence="2 3">
    <name type="scientific">Pseudomonas emilianonis</name>
    <dbReference type="NCBI Taxonomy" id="2915812"/>
    <lineage>
        <taxon>Bacteria</taxon>
        <taxon>Pseudomonadati</taxon>
        <taxon>Pseudomonadota</taxon>
        <taxon>Gammaproteobacteria</taxon>
        <taxon>Pseudomonadales</taxon>
        <taxon>Pseudomonadaceae</taxon>
        <taxon>Pseudomonas</taxon>
    </lineage>
</organism>
<evidence type="ECO:0000313" key="2">
    <source>
        <dbReference type="EMBL" id="MCK1783818.1"/>
    </source>
</evidence>
<dbReference type="RefSeq" id="WP_247397162.1">
    <property type="nucleotide sequence ID" value="NZ_JAKNRV010000026.1"/>
</dbReference>
<proteinExistence type="predicted"/>
<keyword evidence="3" id="KW-1185">Reference proteome</keyword>
<name>A0ABT0EDM2_9PSED</name>
<dbReference type="EMBL" id="JAKNRV010000026">
    <property type="protein sequence ID" value="MCK1783818.1"/>
    <property type="molecule type" value="Genomic_DNA"/>
</dbReference>
<dbReference type="Proteomes" id="UP001317085">
    <property type="component" value="Unassembled WGS sequence"/>
</dbReference>
<accession>A0ABT0EDM2</accession>
<evidence type="ECO:0000313" key="3">
    <source>
        <dbReference type="Proteomes" id="UP001317085"/>
    </source>
</evidence>